<dbReference type="Proteomes" id="UP000029981">
    <property type="component" value="Chromosome 1"/>
</dbReference>
<protein>
    <submittedName>
        <fullName evidence="1">Uncharacterized protein</fullName>
    </submittedName>
</protein>
<reference evidence="1 2" key="1">
    <citation type="journal article" date="2009" name="Nat. Genet.">
        <title>The genome of the cucumber, Cucumis sativus L.</title>
        <authorList>
            <person name="Huang S."/>
            <person name="Li R."/>
            <person name="Zhang Z."/>
            <person name="Li L."/>
            <person name="Gu X."/>
            <person name="Fan W."/>
            <person name="Lucas W.J."/>
            <person name="Wang X."/>
            <person name="Xie B."/>
            <person name="Ni P."/>
            <person name="Ren Y."/>
            <person name="Zhu H."/>
            <person name="Li J."/>
            <person name="Lin K."/>
            <person name="Jin W."/>
            <person name="Fei Z."/>
            <person name="Li G."/>
            <person name="Staub J."/>
            <person name="Kilian A."/>
            <person name="van der Vossen E.A."/>
            <person name="Wu Y."/>
            <person name="Guo J."/>
            <person name="He J."/>
            <person name="Jia Z."/>
            <person name="Ren Y."/>
            <person name="Tian G."/>
            <person name="Lu Y."/>
            <person name="Ruan J."/>
            <person name="Qian W."/>
            <person name="Wang M."/>
            <person name="Huang Q."/>
            <person name="Li B."/>
            <person name="Xuan Z."/>
            <person name="Cao J."/>
            <person name="Asan"/>
            <person name="Wu Z."/>
            <person name="Zhang J."/>
            <person name="Cai Q."/>
            <person name="Bai Y."/>
            <person name="Zhao B."/>
            <person name="Han Y."/>
            <person name="Li Y."/>
            <person name="Li X."/>
            <person name="Wang S."/>
            <person name="Shi Q."/>
            <person name="Liu S."/>
            <person name="Cho W.K."/>
            <person name="Kim J.Y."/>
            <person name="Xu Y."/>
            <person name="Heller-Uszynska K."/>
            <person name="Miao H."/>
            <person name="Cheng Z."/>
            <person name="Zhang S."/>
            <person name="Wu J."/>
            <person name="Yang Y."/>
            <person name="Kang H."/>
            <person name="Li M."/>
            <person name="Liang H."/>
            <person name="Ren X."/>
            <person name="Shi Z."/>
            <person name="Wen M."/>
            <person name="Jian M."/>
            <person name="Yang H."/>
            <person name="Zhang G."/>
            <person name="Yang Z."/>
            <person name="Chen R."/>
            <person name="Liu S."/>
            <person name="Li J."/>
            <person name="Ma L."/>
            <person name="Liu H."/>
            <person name="Zhou Y."/>
            <person name="Zhao J."/>
            <person name="Fang X."/>
            <person name="Li G."/>
            <person name="Fang L."/>
            <person name="Li Y."/>
            <person name="Liu D."/>
            <person name="Zheng H."/>
            <person name="Zhang Y."/>
            <person name="Qin N."/>
            <person name="Li Z."/>
            <person name="Yang G."/>
            <person name="Yang S."/>
            <person name="Bolund L."/>
            <person name="Kristiansen K."/>
            <person name="Zheng H."/>
            <person name="Li S."/>
            <person name="Zhang X."/>
            <person name="Yang H."/>
            <person name="Wang J."/>
            <person name="Sun R."/>
            <person name="Zhang B."/>
            <person name="Jiang S."/>
            <person name="Wang J."/>
            <person name="Du Y."/>
            <person name="Li S."/>
        </authorList>
    </citation>
    <scope>NUCLEOTIDE SEQUENCE [LARGE SCALE GENOMIC DNA]</scope>
    <source>
        <strain evidence="2">cv. 9930</strain>
    </source>
</reference>
<reference evidence="1 2" key="2">
    <citation type="journal article" date="2009" name="PLoS ONE">
        <title>An integrated genetic and cytogenetic map of the cucumber genome.</title>
        <authorList>
            <person name="Ren Y."/>
            <person name="Zhang Z."/>
            <person name="Liu J."/>
            <person name="Staub J.E."/>
            <person name="Han Y."/>
            <person name="Cheng Z."/>
            <person name="Li X."/>
            <person name="Lu J."/>
            <person name="Miao H."/>
            <person name="Kang H."/>
            <person name="Xie B."/>
            <person name="Gu X."/>
            <person name="Wang X."/>
            <person name="Du Y."/>
            <person name="Jin W."/>
            <person name="Huang S."/>
        </authorList>
    </citation>
    <scope>NUCLEOTIDE SEQUENCE [LARGE SCALE GENOMIC DNA]</scope>
    <source>
        <strain evidence="2">cv. 9930</strain>
    </source>
</reference>
<sequence length="50" mass="5871">MFIDKAIEAGAPRAAVEPENHRILRRTPQMSYERTLRSCFNNTDHVYHIN</sequence>
<evidence type="ECO:0000313" key="1">
    <source>
        <dbReference type="EMBL" id="KGN66662.1"/>
    </source>
</evidence>
<dbReference type="EMBL" id="CM002922">
    <property type="protein sequence ID" value="KGN66662.1"/>
    <property type="molecule type" value="Genomic_DNA"/>
</dbReference>
<gene>
    <name evidence="1" type="ORF">Csa_1G654910</name>
</gene>
<dbReference type="AlphaFoldDB" id="A0A0A0M0K0"/>
<proteinExistence type="predicted"/>
<reference evidence="1 2" key="4">
    <citation type="journal article" date="2011" name="BMC Genomics">
        <title>RNA-Seq improves annotation of protein-coding genes in the cucumber genome.</title>
        <authorList>
            <person name="Li Z."/>
            <person name="Zhang Z."/>
            <person name="Yan P."/>
            <person name="Huang S."/>
            <person name="Fei Z."/>
            <person name="Lin K."/>
        </authorList>
    </citation>
    <scope>NUCLEOTIDE SEQUENCE [LARGE SCALE GENOMIC DNA]</scope>
    <source>
        <strain evidence="2">cv. 9930</strain>
    </source>
</reference>
<keyword evidence="2" id="KW-1185">Reference proteome</keyword>
<organism evidence="1 2">
    <name type="scientific">Cucumis sativus</name>
    <name type="common">Cucumber</name>
    <dbReference type="NCBI Taxonomy" id="3659"/>
    <lineage>
        <taxon>Eukaryota</taxon>
        <taxon>Viridiplantae</taxon>
        <taxon>Streptophyta</taxon>
        <taxon>Embryophyta</taxon>
        <taxon>Tracheophyta</taxon>
        <taxon>Spermatophyta</taxon>
        <taxon>Magnoliopsida</taxon>
        <taxon>eudicotyledons</taxon>
        <taxon>Gunneridae</taxon>
        <taxon>Pentapetalae</taxon>
        <taxon>rosids</taxon>
        <taxon>fabids</taxon>
        <taxon>Cucurbitales</taxon>
        <taxon>Cucurbitaceae</taxon>
        <taxon>Benincaseae</taxon>
        <taxon>Cucumis</taxon>
    </lineage>
</organism>
<evidence type="ECO:0000313" key="2">
    <source>
        <dbReference type="Proteomes" id="UP000029981"/>
    </source>
</evidence>
<accession>A0A0A0M0K0</accession>
<name>A0A0A0M0K0_CUCSA</name>
<dbReference type="Gramene" id="KGN66662">
    <property type="protein sequence ID" value="KGN66662"/>
    <property type="gene ID" value="Csa_1G654910"/>
</dbReference>
<reference evidence="1 2" key="3">
    <citation type="journal article" date="2010" name="BMC Genomics">
        <title>Transcriptome sequencing and comparative analysis of cucumber flowers with different sex types.</title>
        <authorList>
            <person name="Guo S."/>
            <person name="Zheng Y."/>
            <person name="Joung J.G."/>
            <person name="Liu S."/>
            <person name="Zhang Z."/>
            <person name="Crasta O.R."/>
            <person name="Sobral B.W."/>
            <person name="Xu Y."/>
            <person name="Huang S."/>
            <person name="Fei Z."/>
        </authorList>
    </citation>
    <scope>NUCLEOTIDE SEQUENCE [LARGE SCALE GENOMIC DNA]</scope>
    <source>
        <strain evidence="2">cv. 9930</strain>
    </source>
</reference>